<dbReference type="PANTHER" id="PTHR43701:SF2">
    <property type="entry name" value="MEMBRANE TRANSPORTER PROTEIN YJNA-RELATED"/>
    <property type="match status" value="1"/>
</dbReference>
<evidence type="ECO:0000256" key="3">
    <source>
        <dbReference type="ARBA" id="ARBA00022989"/>
    </source>
</evidence>
<feature type="transmembrane region" description="Helical" evidence="5">
    <location>
        <begin position="41"/>
        <end position="59"/>
    </location>
</feature>
<feature type="transmembrane region" description="Helical" evidence="5">
    <location>
        <begin position="195"/>
        <end position="215"/>
    </location>
</feature>
<reference evidence="6" key="1">
    <citation type="submission" date="2016-10" db="EMBL/GenBank/DDBJ databases">
        <authorList>
            <person name="de Groot N.N."/>
        </authorList>
    </citation>
    <scope>NUCLEOTIDE SEQUENCE</scope>
</reference>
<keyword evidence="4 5" id="KW-0472">Membrane</keyword>
<gene>
    <name evidence="6" type="ORF">MNB_SV-12-1907</name>
</gene>
<dbReference type="GO" id="GO:0016020">
    <property type="term" value="C:membrane"/>
    <property type="evidence" value="ECO:0007669"/>
    <property type="project" value="UniProtKB-SubCell"/>
</dbReference>
<comment type="subcellular location">
    <subcellularLocation>
        <location evidence="1">Membrane</location>
        <topology evidence="1">Multi-pass membrane protein</topology>
    </subcellularLocation>
</comment>
<keyword evidence="3 5" id="KW-1133">Transmembrane helix</keyword>
<organism evidence="6">
    <name type="scientific">hydrothermal vent metagenome</name>
    <dbReference type="NCBI Taxonomy" id="652676"/>
    <lineage>
        <taxon>unclassified sequences</taxon>
        <taxon>metagenomes</taxon>
        <taxon>ecological metagenomes</taxon>
    </lineage>
</organism>
<evidence type="ECO:0000256" key="1">
    <source>
        <dbReference type="ARBA" id="ARBA00004141"/>
    </source>
</evidence>
<proteinExistence type="predicted"/>
<dbReference type="AlphaFoldDB" id="A0A1W1BYK4"/>
<feature type="transmembrane region" description="Helical" evidence="5">
    <location>
        <begin position="96"/>
        <end position="113"/>
    </location>
</feature>
<feature type="transmembrane region" description="Helical" evidence="5">
    <location>
        <begin position="71"/>
        <end position="89"/>
    </location>
</feature>
<dbReference type="InterPro" id="IPR002781">
    <property type="entry name" value="TM_pro_TauE-like"/>
</dbReference>
<evidence type="ECO:0000313" key="6">
    <source>
        <dbReference type="EMBL" id="SFV58606.1"/>
    </source>
</evidence>
<accession>A0A1W1BYK4</accession>
<keyword evidence="2 5" id="KW-0812">Transmembrane</keyword>
<dbReference type="EMBL" id="FPHE01000085">
    <property type="protein sequence ID" value="SFV58606.1"/>
    <property type="molecule type" value="Genomic_DNA"/>
</dbReference>
<feature type="transmembrane region" description="Helical" evidence="5">
    <location>
        <begin position="168"/>
        <end position="189"/>
    </location>
</feature>
<evidence type="ECO:0000256" key="5">
    <source>
        <dbReference type="SAM" id="Phobius"/>
    </source>
</evidence>
<feature type="transmembrane region" description="Helical" evidence="5">
    <location>
        <begin position="125"/>
        <end position="147"/>
    </location>
</feature>
<dbReference type="Pfam" id="PF01925">
    <property type="entry name" value="TauE"/>
    <property type="match status" value="1"/>
</dbReference>
<feature type="transmembrane region" description="Helical" evidence="5">
    <location>
        <begin position="6"/>
        <end position="34"/>
    </location>
</feature>
<protein>
    <submittedName>
        <fullName evidence="6">Membrane protein</fullName>
    </submittedName>
</protein>
<evidence type="ECO:0000256" key="4">
    <source>
        <dbReference type="ARBA" id="ARBA00023136"/>
    </source>
</evidence>
<dbReference type="PANTHER" id="PTHR43701">
    <property type="entry name" value="MEMBRANE TRANSPORTER PROTEIN MJ0441-RELATED"/>
    <property type="match status" value="1"/>
</dbReference>
<evidence type="ECO:0000256" key="2">
    <source>
        <dbReference type="ARBA" id="ARBA00022692"/>
    </source>
</evidence>
<sequence>MEIVLILVGVAVGTLSGFFGIGGGMILIPILMLLGIDIKTAIGISIVQMVFSSFYGSYLNYKRGSLVLGEGIWVGVGGFVGGFIGAYVSTAIPSRVLEYLFMGLLIFALYRLFSAKPKDDGSVKTLHIGILFFVGMIIGIFAISLGVGGSIMLTPILAGFLHYPIKKAVSAGLFFVAFSSIAGLTSHLSVGSIDLGKGIFVAVASLFGVYIGVWLKEHVSDSKHKNYLLIMYLIALLILVKKIFLG</sequence>
<feature type="transmembrane region" description="Helical" evidence="5">
    <location>
        <begin position="227"/>
        <end position="245"/>
    </location>
</feature>
<dbReference type="InterPro" id="IPR051598">
    <property type="entry name" value="TSUP/Inactive_protease-like"/>
</dbReference>
<name>A0A1W1BYK4_9ZZZZ</name>